<dbReference type="EMBL" id="JAVCZN010000002">
    <property type="protein sequence ID" value="MDQ1861219.1"/>
    <property type="molecule type" value="Genomic_DNA"/>
</dbReference>
<feature type="transmembrane region" description="Helical" evidence="5">
    <location>
        <begin position="117"/>
        <end position="137"/>
    </location>
</feature>
<dbReference type="Pfam" id="PF13515">
    <property type="entry name" value="FUSC_2"/>
    <property type="match status" value="1"/>
</dbReference>
<comment type="subcellular location">
    <subcellularLocation>
        <location evidence="1">Membrane</location>
        <topology evidence="1">Multi-pass membrane protein</topology>
    </subcellularLocation>
</comment>
<evidence type="ECO:0000256" key="3">
    <source>
        <dbReference type="ARBA" id="ARBA00022989"/>
    </source>
</evidence>
<feature type="transmembrane region" description="Helical" evidence="5">
    <location>
        <begin position="223"/>
        <end position="239"/>
    </location>
</feature>
<evidence type="ECO:0000256" key="4">
    <source>
        <dbReference type="ARBA" id="ARBA00023136"/>
    </source>
</evidence>
<feature type="transmembrane region" description="Helical" evidence="5">
    <location>
        <begin position="259"/>
        <end position="280"/>
    </location>
</feature>
<evidence type="ECO:0000313" key="8">
    <source>
        <dbReference type="Proteomes" id="UP001177872"/>
    </source>
</evidence>
<reference evidence="7" key="1">
    <citation type="submission" date="2023-07" db="EMBL/GenBank/DDBJ databases">
        <title>In vitro acaricidal activity of Serratia ureilytica strains isolated from Mimosa pudica nodules againts the dust mite Tyrophagus putrescentiae.</title>
        <authorList>
            <person name="Wong-Villareal A."/>
            <person name="Cerqueda-Garcia D."/>
        </authorList>
    </citation>
    <scope>NUCLEOTIDE SEQUENCE</scope>
    <source>
        <strain evidence="7">UTS2</strain>
    </source>
</reference>
<feature type="transmembrane region" description="Helical" evidence="5">
    <location>
        <begin position="292"/>
        <end position="314"/>
    </location>
</feature>
<organism evidence="7 8">
    <name type="scientific">Serratia ureilytica</name>
    <dbReference type="NCBI Taxonomy" id="300181"/>
    <lineage>
        <taxon>Bacteria</taxon>
        <taxon>Pseudomonadati</taxon>
        <taxon>Pseudomonadota</taxon>
        <taxon>Gammaproteobacteria</taxon>
        <taxon>Enterobacterales</taxon>
        <taxon>Yersiniaceae</taxon>
        <taxon>Serratia</taxon>
    </lineage>
</organism>
<evidence type="ECO:0000313" key="7">
    <source>
        <dbReference type="EMBL" id="MDQ1861219.1"/>
    </source>
</evidence>
<keyword evidence="8" id="KW-1185">Reference proteome</keyword>
<feature type="transmembrane region" description="Helical" evidence="5">
    <location>
        <begin position="36"/>
        <end position="58"/>
    </location>
</feature>
<evidence type="ECO:0000256" key="1">
    <source>
        <dbReference type="ARBA" id="ARBA00004141"/>
    </source>
</evidence>
<gene>
    <name evidence="7" type="ORF">Q6237_09480</name>
</gene>
<evidence type="ECO:0000256" key="2">
    <source>
        <dbReference type="ARBA" id="ARBA00022692"/>
    </source>
</evidence>
<dbReference type="InterPro" id="IPR049453">
    <property type="entry name" value="Memb_transporter_dom"/>
</dbReference>
<dbReference type="RefSeq" id="WP_046687017.1">
    <property type="nucleotide sequence ID" value="NZ_CP068214.1"/>
</dbReference>
<keyword evidence="2 5" id="KW-0812">Transmembrane</keyword>
<evidence type="ECO:0000256" key="5">
    <source>
        <dbReference type="SAM" id="Phobius"/>
    </source>
</evidence>
<keyword evidence="4 5" id="KW-0472">Membrane</keyword>
<proteinExistence type="predicted"/>
<keyword evidence="3 5" id="KW-1133">Transmembrane helix</keyword>
<feature type="transmembrane region" description="Helical" evidence="5">
    <location>
        <begin position="65"/>
        <end position="86"/>
    </location>
</feature>
<evidence type="ECO:0000259" key="6">
    <source>
        <dbReference type="Pfam" id="PF13515"/>
    </source>
</evidence>
<feature type="domain" description="Integral membrane bound transporter" evidence="6">
    <location>
        <begin position="183"/>
        <end position="304"/>
    </location>
</feature>
<accession>A0ABU0VIH8</accession>
<protein>
    <submittedName>
        <fullName evidence="7">FUSC family protein</fullName>
    </submittedName>
</protein>
<comment type="caution">
    <text evidence="7">The sequence shown here is derived from an EMBL/GenBank/DDBJ whole genome shotgun (WGS) entry which is preliminary data.</text>
</comment>
<dbReference type="Proteomes" id="UP001177872">
    <property type="component" value="Unassembled WGS sequence"/>
</dbReference>
<name>A0ABU0VIH8_9GAMM</name>
<sequence length="320" mass="34189">MLAPLLALTLATGNVDWLKASVVTISLFIVFERVELAPLGVMLHAAALLSVFMTLLYAMRAPATFILACVFAAAAAVGISACGGKLRSLGNFIFIPALYLACEIAEGGTHAPMIQRAWALFPYLWVAALPVLALALIEHRQRAYLPFENAWRHYLKLHRSEGFGARVACGEALLAVIFAVGLSAALVEWRQLDYGQWVIWSAVSVITGDMATTRNKLRQRASGALMGVPAGILLGYLIPHSDMGYELLTVATMLTLVSFHRYALGFGVRCACIACALIIAGKAPEIAAERAFNVLLGGGIGLLFAFLMDGALLASPGARK</sequence>